<organism evidence="1 2">
    <name type="scientific">Mycobacteroides chelonae</name>
    <name type="common">Mycobacterium chelonae</name>
    <dbReference type="NCBI Taxonomy" id="1774"/>
    <lineage>
        <taxon>Bacteria</taxon>
        <taxon>Bacillati</taxon>
        <taxon>Actinomycetota</taxon>
        <taxon>Actinomycetes</taxon>
        <taxon>Mycobacteriales</taxon>
        <taxon>Mycobacteriaceae</taxon>
        <taxon>Mycobacteroides</taxon>
    </lineage>
</organism>
<reference evidence="1 2" key="1">
    <citation type="submission" date="2016-10" db="EMBL/GenBank/DDBJ databases">
        <title>Evaluation of Human, Veterinary and Environmental Mycobacterium chelonae Isolates by Core Genome Phylogenomic Analysis, Targeted Gene Comparison, and Anti-microbial Susceptibility Patterns: A Tale of Mistaken Identities.</title>
        <authorList>
            <person name="Fogelson S.B."/>
            <person name="Camus A.C."/>
            <person name="Lorenz W."/>
            <person name="Vasireddy R."/>
            <person name="Vasireddy S."/>
            <person name="Smith T."/>
            <person name="Brown-Elliott B.A."/>
            <person name="Wallace R.J.Jr."/>
            <person name="Hasan N.A."/>
            <person name="Reischl U."/>
            <person name="Sanchez S."/>
        </authorList>
    </citation>
    <scope>NUCLEOTIDE SEQUENCE [LARGE SCALE GENOMIC DNA]</scope>
    <source>
        <strain evidence="1 2">15518</strain>
    </source>
</reference>
<comment type="caution">
    <text evidence="1">The sequence shown here is derived from an EMBL/GenBank/DDBJ whole genome shotgun (WGS) entry which is preliminary data.</text>
</comment>
<dbReference type="Proteomes" id="UP000179441">
    <property type="component" value="Unassembled WGS sequence"/>
</dbReference>
<protein>
    <submittedName>
        <fullName evidence="1">Uncharacterized protein</fullName>
    </submittedName>
</protein>
<dbReference type="RefSeq" id="WP_070952831.1">
    <property type="nucleotide sequence ID" value="NZ_MLIS01000004.1"/>
</dbReference>
<name>A0A1S1LYE8_MYCCH</name>
<sequence length="110" mass="12196">MVTQRFQVGDLVQIKSEYLEGGNPSLFRIREIVGDEALLGQLSSTQDGFHGADTSIRLDDPDLIAPYPEILQRYARHLTAADDIANSTYILSGVNQLEEHLRVQRPDGAS</sequence>
<evidence type="ECO:0000313" key="1">
    <source>
        <dbReference type="EMBL" id="OHU76126.1"/>
    </source>
</evidence>
<dbReference type="EMBL" id="MLIS01000004">
    <property type="protein sequence ID" value="OHU76126.1"/>
    <property type="molecule type" value="Genomic_DNA"/>
</dbReference>
<proteinExistence type="predicted"/>
<evidence type="ECO:0000313" key="2">
    <source>
        <dbReference type="Proteomes" id="UP000179441"/>
    </source>
</evidence>
<keyword evidence="2" id="KW-1185">Reference proteome</keyword>
<gene>
    <name evidence="1" type="ORF">BKG84_24860</name>
</gene>
<dbReference type="AlphaFoldDB" id="A0A1S1LYE8"/>
<accession>A0A1S1LYE8</accession>